<keyword evidence="3" id="KW-0479">Metal-binding</keyword>
<dbReference type="InterPro" id="IPR028431">
    <property type="entry name" value="NADP_DH_HndA-like"/>
</dbReference>
<gene>
    <name evidence="7" type="ORF">V0U79_10515</name>
</gene>
<comment type="caution">
    <text evidence="7">The sequence shown here is derived from an EMBL/GenBank/DDBJ whole genome shotgun (WGS) entry which is preliminary data.</text>
</comment>
<protein>
    <submittedName>
        <fullName evidence="7">NAD(P)H-dependent oxidoreductase subunit E</fullName>
    </submittedName>
</protein>
<dbReference type="InterPro" id="IPR036249">
    <property type="entry name" value="Thioredoxin-like_sf"/>
</dbReference>
<dbReference type="Gene3D" id="1.10.10.1590">
    <property type="entry name" value="NADH-quinone oxidoreductase subunit E"/>
    <property type="match status" value="1"/>
</dbReference>
<dbReference type="Gene3D" id="3.40.30.10">
    <property type="entry name" value="Glutaredoxin"/>
    <property type="match status" value="1"/>
</dbReference>
<evidence type="ECO:0000256" key="6">
    <source>
        <dbReference type="ARBA" id="ARBA00034078"/>
    </source>
</evidence>
<dbReference type="Proteomes" id="UP001354971">
    <property type="component" value="Unassembled WGS sequence"/>
</dbReference>
<evidence type="ECO:0000313" key="8">
    <source>
        <dbReference type="Proteomes" id="UP001354971"/>
    </source>
</evidence>
<proteinExistence type="inferred from homology"/>
<name>A0ABU7LSC5_9PROT</name>
<keyword evidence="5" id="KW-0411">Iron-sulfur</keyword>
<keyword evidence="2" id="KW-0001">2Fe-2S</keyword>
<keyword evidence="8" id="KW-1185">Reference proteome</keyword>
<dbReference type="PANTHER" id="PTHR43342:SF1">
    <property type="entry name" value="BIFURCATING [FEFE] HYDROGENASE GAMMA SUBUNIT"/>
    <property type="match status" value="1"/>
</dbReference>
<dbReference type="InterPro" id="IPR041921">
    <property type="entry name" value="NuoE_N"/>
</dbReference>
<sequence>MAYGETDTGGATRIGQICSRYNARPDALVEILIDVQAEFGCVSDAHAAQIAGRLNLSRAEVHGARSFYSDLSAEPKGRRCVKLCQAEACQAVGSDALKAAAEAALEVKLGGTGMPGEIWLEPVYCLGNCALAPAAMVDERLIGRASVDAIMAALEGGEHD</sequence>
<dbReference type="EMBL" id="JAZDRP010000006">
    <property type="protein sequence ID" value="MEE2526804.1"/>
    <property type="molecule type" value="Genomic_DNA"/>
</dbReference>
<dbReference type="RefSeq" id="WP_330199468.1">
    <property type="nucleotide sequence ID" value="NZ_JAZDRP010000006.1"/>
</dbReference>
<keyword evidence="4" id="KW-0408">Iron</keyword>
<evidence type="ECO:0000256" key="5">
    <source>
        <dbReference type="ARBA" id="ARBA00023014"/>
    </source>
</evidence>
<dbReference type="PIRSF" id="PIRSF000216">
    <property type="entry name" value="NADH_DH_24kDa"/>
    <property type="match status" value="1"/>
</dbReference>
<dbReference type="PANTHER" id="PTHR43342">
    <property type="entry name" value="NADH-QUINONE OXIDOREDUCTASE, E SUBUNIT"/>
    <property type="match status" value="1"/>
</dbReference>
<comment type="similarity">
    <text evidence="1">Belongs to the complex I 24 kDa subunit family.</text>
</comment>
<evidence type="ECO:0000256" key="2">
    <source>
        <dbReference type="ARBA" id="ARBA00022714"/>
    </source>
</evidence>
<evidence type="ECO:0000256" key="4">
    <source>
        <dbReference type="ARBA" id="ARBA00023004"/>
    </source>
</evidence>
<comment type="cofactor">
    <cofactor evidence="6">
        <name>[2Fe-2S] cluster</name>
        <dbReference type="ChEBI" id="CHEBI:190135"/>
    </cofactor>
</comment>
<evidence type="ECO:0000256" key="3">
    <source>
        <dbReference type="ARBA" id="ARBA00022723"/>
    </source>
</evidence>
<accession>A0ABU7LSC5</accession>
<reference evidence="7 8" key="1">
    <citation type="submission" date="2024-01" db="EMBL/GenBank/DDBJ databases">
        <title>Hyphobacterium bacterium isolated from marine sediment.</title>
        <authorList>
            <person name="Zhao S."/>
        </authorList>
    </citation>
    <scope>NUCLEOTIDE SEQUENCE [LARGE SCALE GENOMIC DNA]</scope>
    <source>
        <strain evidence="8">HN65</strain>
    </source>
</reference>
<evidence type="ECO:0000256" key="1">
    <source>
        <dbReference type="ARBA" id="ARBA00010643"/>
    </source>
</evidence>
<organism evidence="7 8">
    <name type="scientific">Hyphobacterium lacteum</name>
    <dbReference type="NCBI Taxonomy" id="3116575"/>
    <lineage>
        <taxon>Bacteria</taxon>
        <taxon>Pseudomonadati</taxon>
        <taxon>Pseudomonadota</taxon>
        <taxon>Alphaproteobacteria</taxon>
        <taxon>Maricaulales</taxon>
        <taxon>Maricaulaceae</taxon>
        <taxon>Hyphobacterium</taxon>
    </lineage>
</organism>
<dbReference type="Pfam" id="PF01257">
    <property type="entry name" value="2Fe-2S_thioredx"/>
    <property type="match status" value="1"/>
</dbReference>
<evidence type="ECO:0000313" key="7">
    <source>
        <dbReference type="EMBL" id="MEE2526804.1"/>
    </source>
</evidence>
<dbReference type="InterPro" id="IPR002023">
    <property type="entry name" value="NuoE-like"/>
</dbReference>
<dbReference type="SUPFAM" id="SSF52833">
    <property type="entry name" value="Thioredoxin-like"/>
    <property type="match status" value="1"/>
</dbReference>